<evidence type="ECO:0000313" key="5">
    <source>
        <dbReference type="Proteomes" id="UP000076871"/>
    </source>
</evidence>
<protein>
    <recommendedName>
        <fullName evidence="3">BTB domain-containing protein</fullName>
    </recommendedName>
</protein>
<dbReference type="GeneID" id="63831418"/>
<dbReference type="InterPro" id="IPR000210">
    <property type="entry name" value="BTB/POZ_dom"/>
</dbReference>
<keyword evidence="1" id="KW-0880">Kelch repeat</keyword>
<dbReference type="Gene3D" id="3.30.710.10">
    <property type="entry name" value="Potassium Channel Kv1.1, Chain A"/>
    <property type="match status" value="2"/>
</dbReference>
<evidence type="ECO:0000256" key="1">
    <source>
        <dbReference type="ARBA" id="ARBA00022441"/>
    </source>
</evidence>
<dbReference type="PANTHER" id="PTHR45632:SF3">
    <property type="entry name" value="KELCH-LIKE PROTEIN 32"/>
    <property type="match status" value="1"/>
</dbReference>
<dbReference type="Pfam" id="PF00651">
    <property type="entry name" value="BTB"/>
    <property type="match status" value="1"/>
</dbReference>
<sequence>MAAAIVIESFAASSARSSALFDSNVWTSSDIVRAPFTRSDADVILRTADRADFHVHRNILAISSPFFESMFSLPQPAHQGEALPVVPVTERGPAIDTLLRIIYPVRDPPITSVELARDTLEAALKYDMVVVTDHMKRVLSEFISTKPLRVFAVACIHGLEELAKKAADVVITKGAVAGSYVPELEHVSAACYYRLLQYERITAEERTSFEFCRGQTTKADPSKPKVSISSDDRSSAYLFNEAADVEIITSDKVRFRVIGDVISLASPVFREKMSEAKSNKRRHADGNAAETPLVLTVPEHSSTTKALLQLCYPSNMPDLSDQSILISVFCAAKAYKMNRAVDLLWGKWFKFTSSNPLLSFLIASSNDYRDATILAAKALLSKKRDELLTTYIDYMEIAKAGPYYRLLAYHKACCQSATNLRFGLSPRWHDQLQATSCARCTHLRPFTPNSTTMFCPDWVHAYVSKAAEFLADLPDASVARSDAVLGELLRQYTASACSSCREKTNLVTGLLTAFEDVIGKAIAEVDTGMLFKDHCGFFRFFGSAPR</sequence>
<dbReference type="EMBL" id="KV427620">
    <property type="protein sequence ID" value="KZT07316.1"/>
    <property type="molecule type" value="Genomic_DNA"/>
</dbReference>
<accession>A0A165ELN7</accession>
<dbReference type="OrthoDB" id="3164835at2759"/>
<evidence type="ECO:0000313" key="4">
    <source>
        <dbReference type="EMBL" id="KZT07316.1"/>
    </source>
</evidence>
<gene>
    <name evidence="4" type="ORF">LAESUDRAFT_812301</name>
</gene>
<dbReference type="AlphaFoldDB" id="A0A165ELN7"/>
<dbReference type="RefSeq" id="XP_040765056.1">
    <property type="nucleotide sequence ID" value="XM_040914391.1"/>
</dbReference>
<dbReference type="PROSITE" id="PS50097">
    <property type="entry name" value="BTB"/>
    <property type="match status" value="1"/>
</dbReference>
<dbReference type="SUPFAM" id="SSF54695">
    <property type="entry name" value="POZ domain"/>
    <property type="match status" value="1"/>
</dbReference>
<dbReference type="PANTHER" id="PTHR45632">
    <property type="entry name" value="LD33804P"/>
    <property type="match status" value="1"/>
</dbReference>
<evidence type="ECO:0000259" key="3">
    <source>
        <dbReference type="PROSITE" id="PS50097"/>
    </source>
</evidence>
<dbReference type="SMART" id="SM00225">
    <property type="entry name" value="BTB"/>
    <property type="match status" value="2"/>
</dbReference>
<organism evidence="4 5">
    <name type="scientific">Laetiporus sulphureus 93-53</name>
    <dbReference type="NCBI Taxonomy" id="1314785"/>
    <lineage>
        <taxon>Eukaryota</taxon>
        <taxon>Fungi</taxon>
        <taxon>Dikarya</taxon>
        <taxon>Basidiomycota</taxon>
        <taxon>Agaricomycotina</taxon>
        <taxon>Agaricomycetes</taxon>
        <taxon>Polyporales</taxon>
        <taxon>Laetiporus</taxon>
    </lineage>
</organism>
<dbReference type="CDD" id="cd18186">
    <property type="entry name" value="BTB_POZ_ZBTB_KLHL-like"/>
    <property type="match status" value="1"/>
</dbReference>
<name>A0A165ELN7_9APHY</name>
<reference evidence="4 5" key="1">
    <citation type="journal article" date="2016" name="Mol. Biol. Evol.">
        <title>Comparative Genomics of Early-Diverging Mushroom-Forming Fungi Provides Insights into the Origins of Lignocellulose Decay Capabilities.</title>
        <authorList>
            <person name="Nagy L.G."/>
            <person name="Riley R."/>
            <person name="Tritt A."/>
            <person name="Adam C."/>
            <person name="Daum C."/>
            <person name="Floudas D."/>
            <person name="Sun H."/>
            <person name="Yadav J.S."/>
            <person name="Pangilinan J."/>
            <person name="Larsson K.H."/>
            <person name="Matsuura K."/>
            <person name="Barry K."/>
            <person name="Labutti K."/>
            <person name="Kuo R."/>
            <person name="Ohm R.A."/>
            <person name="Bhattacharya S.S."/>
            <person name="Shirouzu T."/>
            <person name="Yoshinaga Y."/>
            <person name="Martin F.M."/>
            <person name="Grigoriev I.V."/>
            <person name="Hibbett D.S."/>
        </authorList>
    </citation>
    <scope>NUCLEOTIDE SEQUENCE [LARGE SCALE GENOMIC DNA]</scope>
    <source>
        <strain evidence="4 5">93-53</strain>
    </source>
</reference>
<proteinExistence type="predicted"/>
<dbReference type="Proteomes" id="UP000076871">
    <property type="component" value="Unassembled WGS sequence"/>
</dbReference>
<feature type="domain" description="BTB" evidence="3">
    <location>
        <begin position="41"/>
        <end position="103"/>
    </location>
</feature>
<dbReference type="InParanoid" id="A0A165ELN7"/>
<keyword evidence="2" id="KW-0677">Repeat</keyword>
<keyword evidence="5" id="KW-1185">Reference proteome</keyword>
<dbReference type="InterPro" id="IPR011333">
    <property type="entry name" value="SKP1/BTB/POZ_sf"/>
</dbReference>
<dbReference type="STRING" id="1314785.A0A165ELN7"/>
<evidence type="ECO:0000256" key="2">
    <source>
        <dbReference type="ARBA" id="ARBA00022737"/>
    </source>
</evidence>